<gene>
    <name evidence="1" type="ORF">DFH08DRAFT_908280</name>
</gene>
<evidence type="ECO:0000313" key="1">
    <source>
        <dbReference type="EMBL" id="KAJ7300653.1"/>
    </source>
</evidence>
<accession>A0AAD6YWN9</accession>
<dbReference type="EMBL" id="JARIHO010000157">
    <property type="protein sequence ID" value="KAJ7300653.1"/>
    <property type="molecule type" value="Genomic_DNA"/>
</dbReference>
<organism evidence="1 2">
    <name type="scientific">Mycena albidolilacea</name>
    <dbReference type="NCBI Taxonomy" id="1033008"/>
    <lineage>
        <taxon>Eukaryota</taxon>
        <taxon>Fungi</taxon>
        <taxon>Dikarya</taxon>
        <taxon>Basidiomycota</taxon>
        <taxon>Agaricomycotina</taxon>
        <taxon>Agaricomycetes</taxon>
        <taxon>Agaricomycetidae</taxon>
        <taxon>Agaricales</taxon>
        <taxon>Marasmiineae</taxon>
        <taxon>Mycenaceae</taxon>
        <taxon>Mycena</taxon>
    </lineage>
</organism>
<proteinExistence type="predicted"/>
<sequence length="101" mass="10716">MSDHDHGSRSRNLGRRGGRDHSFTNFLSAQTSPAHAYLTSHLPKLLLSALPLSLFATFSSSPRRLVSLVFPGAVLVGAMSALGHKEWFISSPCGTSSPPGA</sequence>
<evidence type="ECO:0008006" key="3">
    <source>
        <dbReference type="Google" id="ProtNLM"/>
    </source>
</evidence>
<reference evidence="1" key="1">
    <citation type="submission" date="2023-03" db="EMBL/GenBank/DDBJ databases">
        <title>Massive genome expansion in bonnet fungi (Mycena s.s.) driven by repeated elements and novel gene families across ecological guilds.</title>
        <authorList>
            <consortium name="Lawrence Berkeley National Laboratory"/>
            <person name="Harder C.B."/>
            <person name="Miyauchi S."/>
            <person name="Viragh M."/>
            <person name="Kuo A."/>
            <person name="Thoen E."/>
            <person name="Andreopoulos B."/>
            <person name="Lu D."/>
            <person name="Skrede I."/>
            <person name="Drula E."/>
            <person name="Henrissat B."/>
            <person name="Morin E."/>
            <person name="Kohler A."/>
            <person name="Barry K."/>
            <person name="LaButti K."/>
            <person name="Morin E."/>
            <person name="Salamov A."/>
            <person name="Lipzen A."/>
            <person name="Mereny Z."/>
            <person name="Hegedus B."/>
            <person name="Baldrian P."/>
            <person name="Stursova M."/>
            <person name="Weitz H."/>
            <person name="Taylor A."/>
            <person name="Grigoriev I.V."/>
            <person name="Nagy L.G."/>
            <person name="Martin F."/>
            <person name="Kauserud H."/>
        </authorList>
    </citation>
    <scope>NUCLEOTIDE SEQUENCE</scope>
    <source>
        <strain evidence="1">CBHHK002</strain>
    </source>
</reference>
<dbReference type="Proteomes" id="UP001218218">
    <property type="component" value="Unassembled WGS sequence"/>
</dbReference>
<name>A0AAD6YWN9_9AGAR</name>
<dbReference type="AlphaFoldDB" id="A0AAD6YWN9"/>
<protein>
    <recommendedName>
        <fullName evidence="3">Mannosyltransferase</fullName>
    </recommendedName>
</protein>
<comment type="caution">
    <text evidence="1">The sequence shown here is derived from an EMBL/GenBank/DDBJ whole genome shotgun (WGS) entry which is preliminary data.</text>
</comment>
<keyword evidence="2" id="KW-1185">Reference proteome</keyword>
<evidence type="ECO:0000313" key="2">
    <source>
        <dbReference type="Proteomes" id="UP001218218"/>
    </source>
</evidence>